<keyword evidence="4" id="KW-1003">Cell membrane</keyword>
<evidence type="ECO:0000313" key="11">
    <source>
        <dbReference type="EMBL" id="SVA73999.1"/>
    </source>
</evidence>
<feature type="transmembrane region" description="Helical" evidence="9">
    <location>
        <begin position="62"/>
        <end position="94"/>
    </location>
</feature>
<feature type="transmembrane region" description="Helical" evidence="9">
    <location>
        <begin position="20"/>
        <end position="42"/>
    </location>
</feature>
<evidence type="ECO:0000256" key="1">
    <source>
        <dbReference type="ARBA" id="ARBA00004651"/>
    </source>
</evidence>
<evidence type="ECO:0000256" key="4">
    <source>
        <dbReference type="ARBA" id="ARBA00022475"/>
    </source>
</evidence>
<sequence length="268" mass="29788">MSSALKSANRLWQSPASGALQYALVMAGLVWLTIEGAAGMGYNWQWYQIPRYFYRVIDEELIWGPLATGLVITIEISLYSMLLTLALGLLTALLRMSNSLSGQVLARVYLETIRNTPMLVQIYVFYFVIAPVVGIDRFWTGVLCLGLFEGSFASEIIRAGINSVPRGQWEAASSVGLSRFASYRYVVLPQAIPLMLPPMTGVLINLIKHSSIVSVIAVFELTTEGRNIIADTYMAFEVWLTVAGIYLVLTVSLSIFVGYLERRLRQPT</sequence>
<protein>
    <recommendedName>
        <fullName evidence="10">ABC transmembrane type-1 domain-containing protein</fullName>
    </recommendedName>
</protein>
<keyword evidence="5 9" id="KW-0812">Transmembrane</keyword>
<dbReference type="GO" id="GO:0022857">
    <property type="term" value="F:transmembrane transporter activity"/>
    <property type="evidence" value="ECO:0007669"/>
    <property type="project" value="InterPro"/>
</dbReference>
<keyword evidence="7 9" id="KW-1133">Transmembrane helix</keyword>
<dbReference type="GO" id="GO:0006865">
    <property type="term" value="P:amino acid transport"/>
    <property type="evidence" value="ECO:0007669"/>
    <property type="project" value="UniProtKB-KW"/>
</dbReference>
<dbReference type="PANTHER" id="PTHR30614">
    <property type="entry name" value="MEMBRANE COMPONENT OF AMINO ACID ABC TRANSPORTER"/>
    <property type="match status" value="1"/>
</dbReference>
<feature type="transmembrane region" description="Helical" evidence="9">
    <location>
        <begin position="115"/>
        <end position="132"/>
    </location>
</feature>
<dbReference type="AlphaFoldDB" id="A0A381YA84"/>
<evidence type="ECO:0000259" key="10">
    <source>
        <dbReference type="PROSITE" id="PS50928"/>
    </source>
</evidence>
<dbReference type="NCBIfam" id="TIGR01726">
    <property type="entry name" value="HEQRo_perm_3TM"/>
    <property type="match status" value="1"/>
</dbReference>
<dbReference type="Gene3D" id="1.10.3720.10">
    <property type="entry name" value="MetI-like"/>
    <property type="match status" value="1"/>
</dbReference>
<dbReference type="PANTHER" id="PTHR30614:SF20">
    <property type="entry name" value="GLUTAMINE TRANSPORT SYSTEM PERMEASE PROTEIN GLNP"/>
    <property type="match status" value="1"/>
</dbReference>
<dbReference type="SUPFAM" id="SSF161098">
    <property type="entry name" value="MetI-like"/>
    <property type="match status" value="1"/>
</dbReference>
<dbReference type="InterPro" id="IPR043429">
    <property type="entry name" value="ArtM/GltK/GlnP/TcyL/YhdX-like"/>
</dbReference>
<keyword evidence="6" id="KW-0029">Amino-acid transport</keyword>
<comment type="similarity">
    <text evidence="2">Belongs to the binding-protein-dependent transport system permease family. HisMQ subfamily.</text>
</comment>
<gene>
    <name evidence="11" type="ORF">METZ01_LOCUS126853</name>
</gene>
<dbReference type="CDD" id="cd06261">
    <property type="entry name" value="TM_PBP2"/>
    <property type="match status" value="1"/>
</dbReference>
<reference evidence="11" key="1">
    <citation type="submission" date="2018-05" db="EMBL/GenBank/DDBJ databases">
        <authorList>
            <person name="Lanie J.A."/>
            <person name="Ng W.-L."/>
            <person name="Kazmierczak K.M."/>
            <person name="Andrzejewski T.M."/>
            <person name="Davidsen T.M."/>
            <person name="Wayne K.J."/>
            <person name="Tettelin H."/>
            <person name="Glass J.I."/>
            <person name="Rusch D."/>
            <person name="Podicherti R."/>
            <person name="Tsui H.-C.T."/>
            <person name="Winkler M.E."/>
        </authorList>
    </citation>
    <scope>NUCLEOTIDE SEQUENCE</scope>
</reference>
<organism evidence="11">
    <name type="scientific">marine metagenome</name>
    <dbReference type="NCBI Taxonomy" id="408172"/>
    <lineage>
        <taxon>unclassified sequences</taxon>
        <taxon>metagenomes</taxon>
        <taxon>ecological metagenomes</taxon>
    </lineage>
</organism>
<dbReference type="GO" id="GO:0043190">
    <property type="term" value="C:ATP-binding cassette (ABC) transporter complex"/>
    <property type="evidence" value="ECO:0007669"/>
    <property type="project" value="InterPro"/>
</dbReference>
<dbReference type="InterPro" id="IPR035906">
    <property type="entry name" value="MetI-like_sf"/>
</dbReference>
<dbReference type="PROSITE" id="PS50928">
    <property type="entry name" value="ABC_TM1"/>
    <property type="match status" value="1"/>
</dbReference>
<proteinExistence type="inferred from homology"/>
<dbReference type="EMBL" id="UINC01017761">
    <property type="protein sequence ID" value="SVA73999.1"/>
    <property type="molecule type" value="Genomic_DNA"/>
</dbReference>
<evidence type="ECO:0000256" key="8">
    <source>
        <dbReference type="ARBA" id="ARBA00023136"/>
    </source>
</evidence>
<keyword evidence="8 9" id="KW-0472">Membrane</keyword>
<comment type="subcellular location">
    <subcellularLocation>
        <location evidence="1">Cell membrane</location>
        <topology evidence="1">Multi-pass membrane protein</topology>
    </subcellularLocation>
</comment>
<dbReference type="FunFam" id="1.10.3720.10:FF:000033">
    <property type="entry name" value="Polar amino acid ABC transporter permease"/>
    <property type="match status" value="1"/>
</dbReference>
<accession>A0A381YA84</accession>
<dbReference type="InterPro" id="IPR010065">
    <property type="entry name" value="AA_ABC_transptr_permease_3TM"/>
</dbReference>
<feature type="domain" description="ABC transmembrane type-1" evidence="10">
    <location>
        <begin position="70"/>
        <end position="257"/>
    </location>
</feature>
<name>A0A381YA84_9ZZZZ</name>
<evidence type="ECO:0000256" key="5">
    <source>
        <dbReference type="ARBA" id="ARBA00022692"/>
    </source>
</evidence>
<dbReference type="InterPro" id="IPR000515">
    <property type="entry name" value="MetI-like"/>
</dbReference>
<evidence type="ECO:0000256" key="2">
    <source>
        <dbReference type="ARBA" id="ARBA00010072"/>
    </source>
</evidence>
<evidence type="ECO:0000256" key="3">
    <source>
        <dbReference type="ARBA" id="ARBA00022448"/>
    </source>
</evidence>
<feature type="transmembrane region" description="Helical" evidence="9">
    <location>
        <begin position="239"/>
        <end position="260"/>
    </location>
</feature>
<dbReference type="Pfam" id="PF00528">
    <property type="entry name" value="BPD_transp_1"/>
    <property type="match status" value="1"/>
</dbReference>
<evidence type="ECO:0000256" key="7">
    <source>
        <dbReference type="ARBA" id="ARBA00022989"/>
    </source>
</evidence>
<evidence type="ECO:0000256" key="9">
    <source>
        <dbReference type="SAM" id="Phobius"/>
    </source>
</evidence>
<keyword evidence="3" id="KW-0813">Transport</keyword>
<evidence type="ECO:0000256" key="6">
    <source>
        <dbReference type="ARBA" id="ARBA00022970"/>
    </source>
</evidence>